<accession>A0AAE3VHH6</accession>
<keyword evidence="3" id="KW-1185">Reference proteome</keyword>
<evidence type="ECO:0000256" key="1">
    <source>
        <dbReference type="SAM" id="Phobius"/>
    </source>
</evidence>
<keyword evidence="1" id="KW-1133">Transmembrane helix</keyword>
<keyword evidence="1" id="KW-0812">Transmembrane</keyword>
<evidence type="ECO:0000313" key="2">
    <source>
        <dbReference type="EMBL" id="MDQ0290525.1"/>
    </source>
</evidence>
<organism evidence="2 3">
    <name type="scientific">Oligosphaera ethanolica</name>
    <dbReference type="NCBI Taxonomy" id="760260"/>
    <lineage>
        <taxon>Bacteria</taxon>
        <taxon>Pseudomonadati</taxon>
        <taxon>Lentisphaerota</taxon>
        <taxon>Oligosphaeria</taxon>
        <taxon>Oligosphaerales</taxon>
        <taxon>Oligosphaeraceae</taxon>
        <taxon>Oligosphaera</taxon>
    </lineage>
</organism>
<name>A0AAE3VHH6_9BACT</name>
<keyword evidence="1" id="KW-0472">Membrane</keyword>
<dbReference type="EMBL" id="JAUSVL010000001">
    <property type="protein sequence ID" value="MDQ0290525.1"/>
    <property type="molecule type" value="Genomic_DNA"/>
</dbReference>
<gene>
    <name evidence="2" type="ORF">J3R75_002632</name>
</gene>
<proteinExistence type="predicted"/>
<feature type="transmembrane region" description="Helical" evidence="1">
    <location>
        <begin position="110"/>
        <end position="132"/>
    </location>
</feature>
<dbReference type="AlphaFoldDB" id="A0AAE3VHH6"/>
<protein>
    <submittedName>
        <fullName evidence="2">Uncharacterized protein</fullName>
    </submittedName>
</protein>
<reference evidence="2" key="1">
    <citation type="submission" date="2023-07" db="EMBL/GenBank/DDBJ databases">
        <title>Genomic Encyclopedia of Type Strains, Phase IV (KMG-IV): sequencing the most valuable type-strain genomes for metagenomic binning, comparative biology and taxonomic classification.</title>
        <authorList>
            <person name="Goeker M."/>
        </authorList>
    </citation>
    <scope>NUCLEOTIDE SEQUENCE</scope>
    <source>
        <strain evidence="2">DSM 24202</strain>
    </source>
</reference>
<dbReference type="RefSeq" id="WP_307262106.1">
    <property type="nucleotide sequence ID" value="NZ_JAUSVL010000001.1"/>
</dbReference>
<dbReference type="Proteomes" id="UP001238163">
    <property type="component" value="Unassembled WGS sequence"/>
</dbReference>
<comment type="caution">
    <text evidence="2">The sequence shown here is derived from an EMBL/GenBank/DDBJ whole genome shotgun (WGS) entry which is preliminary data.</text>
</comment>
<evidence type="ECO:0000313" key="3">
    <source>
        <dbReference type="Proteomes" id="UP001238163"/>
    </source>
</evidence>
<sequence length="185" mass="20803">MCNTIPLRCANPRCPQIVFYRPATSSKCYCDHADCQRLCAAERQRRHYREVATTPSRRPEHEAMLARKKVERLRRKYCGAVVEALPSSPATRLRAKAPVRASRHDARESSLSVIMLLVFILQTLIGLLAMLFQTKDTASMLDMLARAQAVGRDLTGLRLENLPLRQLFLTGILSMKSSQKPPSPG</sequence>